<feature type="region of interest" description="Disordered" evidence="5">
    <location>
        <begin position="388"/>
        <end position="407"/>
    </location>
</feature>
<evidence type="ECO:0000256" key="5">
    <source>
        <dbReference type="SAM" id="MobiDB-lite"/>
    </source>
</evidence>
<dbReference type="OrthoDB" id="2573163at2759"/>
<gene>
    <name evidence="6" type="ORF">Cfor_03887</name>
</gene>
<dbReference type="GO" id="GO:0046854">
    <property type="term" value="P:phosphatidylinositol phosphate biosynthetic process"/>
    <property type="evidence" value="ECO:0007669"/>
    <property type="project" value="TreeGrafter"/>
</dbReference>
<dbReference type="Pfam" id="PF03770">
    <property type="entry name" value="IPK"/>
    <property type="match status" value="1"/>
</dbReference>
<dbReference type="SUPFAM" id="SSF56104">
    <property type="entry name" value="SAICAR synthase-like"/>
    <property type="match status" value="1"/>
</dbReference>
<dbReference type="Gene3D" id="3.30.470.160">
    <property type="entry name" value="Inositol polyphosphate kinase"/>
    <property type="match status" value="1"/>
</dbReference>
<reference evidence="7" key="1">
    <citation type="submission" date="2020-01" db="EMBL/GenBank/DDBJ databases">
        <title>Draft genome sequence of the Termite Coptotermes fromosanus.</title>
        <authorList>
            <person name="Itakura S."/>
            <person name="Yosikawa Y."/>
            <person name="Umezawa K."/>
        </authorList>
    </citation>
    <scope>NUCLEOTIDE SEQUENCE [LARGE SCALE GENOMIC DNA]</scope>
</reference>
<evidence type="ECO:0000256" key="4">
    <source>
        <dbReference type="RuleBase" id="RU363090"/>
    </source>
</evidence>
<evidence type="ECO:0000313" key="6">
    <source>
        <dbReference type="EMBL" id="GFG37630.1"/>
    </source>
</evidence>
<proteinExistence type="inferred from homology"/>
<evidence type="ECO:0000256" key="3">
    <source>
        <dbReference type="ARBA" id="ARBA00022777"/>
    </source>
</evidence>
<comment type="caution">
    <text evidence="6">The sequence shown here is derived from an EMBL/GenBank/DDBJ whole genome shotgun (WGS) entry which is preliminary data.</text>
</comment>
<dbReference type="InParanoid" id="A0A6L2Q156"/>
<comment type="similarity">
    <text evidence="1 4">Belongs to the inositol phosphokinase (IPK) family.</text>
</comment>
<dbReference type="EMBL" id="BLKM01000707">
    <property type="protein sequence ID" value="GFG37630.1"/>
    <property type="molecule type" value="Genomic_DNA"/>
</dbReference>
<evidence type="ECO:0000256" key="2">
    <source>
        <dbReference type="ARBA" id="ARBA00022679"/>
    </source>
</evidence>
<dbReference type="InterPro" id="IPR038286">
    <property type="entry name" value="IPK_sf"/>
</dbReference>
<dbReference type="Proteomes" id="UP000502823">
    <property type="component" value="Unassembled WGS sequence"/>
</dbReference>
<keyword evidence="2 4" id="KW-0808">Transferase</keyword>
<evidence type="ECO:0000313" key="7">
    <source>
        <dbReference type="Proteomes" id="UP000502823"/>
    </source>
</evidence>
<organism evidence="6 7">
    <name type="scientific">Coptotermes formosanus</name>
    <name type="common">Formosan subterranean termite</name>
    <dbReference type="NCBI Taxonomy" id="36987"/>
    <lineage>
        <taxon>Eukaryota</taxon>
        <taxon>Metazoa</taxon>
        <taxon>Ecdysozoa</taxon>
        <taxon>Arthropoda</taxon>
        <taxon>Hexapoda</taxon>
        <taxon>Insecta</taxon>
        <taxon>Pterygota</taxon>
        <taxon>Neoptera</taxon>
        <taxon>Polyneoptera</taxon>
        <taxon>Dictyoptera</taxon>
        <taxon>Blattodea</taxon>
        <taxon>Blattoidea</taxon>
        <taxon>Termitoidae</taxon>
        <taxon>Rhinotermitidae</taxon>
        <taxon>Coptotermes</taxon>
    </lineage>
</organism>
<protein>
    <recommendedName>
        <fullName evidence="4">Kinase</fullName>
        <ecNumber evidence="4">2.7.-.-</ecNumber>
    </recommendedName>
</protein>
<dbReference type="PANTHER" id="PTHR12400:SF21">
    <property type="entry name" value="KINASE"/>
    <property type="match status" value="1"/>
</dbReference>
<evidence type="ECO:0000256" key="1">
    <source>
        <dbReference type="ARBA" id="ARBA00007374"/>
    </source>
</evidence>
<sequence length="480" mass="53801">MVINNQYSICIGLRILADVVLTNVVLEPFIHQVGGHSSMLCLDQATVCKPLVPRELQFYETLPDSVRKFTPKFYGVVKVRVVQEEGGYVTLIATPPACYQPIQSNDQSSRIRMHRSGSIEVDNSVKGLFHEDQPEAGTSESMEIKKETALNPWVLKCHRTQLQELMAHMNADSFEPNFILLENLAWKFTFPCILDLKMGTRQYGDAASLPKKQSKMFKVVSTTSGKLGVRIGGMQVYQVTSQRFLCRNKFYGRSLTVGGFQQALRQFLHNGVKLRSDVLPPLIQRLEELMYVLGRQDTVRFYTTSLLLLYEGDDCHSGTSSTNYDFDKVQAKLLEKDSQMSLVHDNDTDCARNYFMEGRLSRRSSSAETLSVSLDQSLDDILATSEDPHISSVGSRHRRSSSTATYEDIKLKSSPSFEATAPSSPLPTTEPLVDVRIIDFAHSTHKGLDDPVVYSGPDHGFLFGLENMIALLKGIERDHG</sequence>
<keyword evidence="3 4" id="KW-0418">Kinase</keyword>
<keyword evidence="7" id="KW-1185">Reference proteome</keyword>
<name>A0A6L2Q156_COPFO</name>
<dbReference type="GO" id="GO:0005634">
    <property type="term" value="C:nucleus"/>
    <property type="evidence" value="ECO:0007669"/>
    <property type="project" value="TreeGrafter"/>
</dbReference>
<accession>A0A6L2Q156</accession>
<dbReference type="GO" id="GO:0032958">
    <property type="term" value="P:inositol phosphate biosynthetic process"/>
    <property type="evidence" value="ECO:0007669"/>
    <property type="project" value="InterPro"/>
</dbReference>
<dbReference type="GO" id="GO:0005737">
    <property type="term" value="C:cytoplasm"/>
    <property type="evidence" value="ECO:0007669"/>
    <property type="project" value="TreeGrafter"/>
</dbReference>
<dbReference type="InterPro" id="IPR005522">
    <property type="entry name" value="IPK"/>
</dbReference>
<dbReference type="PANTHER" id="PTHR12400">
    <property type="entry name" value="INOSITOL POLYPHOSPHATE KINASE"/>
    <property type="match status" value="1"/>
</dbReference>
<dbReference type="EC" id="2.7.-.-" evidence="4"/>
<dbReference type="GO" id="GO:0000828">
    <property type="term" value="F:inositol hexakisphosphate kinase activity"/>
    <property type="evidence" value="ECO:0007669"/>
    <property type="project" value="TreeGrafter"/>
</dbReference>
<dbReference type="AlphaFoldDB" id="A0A6L2Q156"/>